<dbReference type="STRING" id="279360.MB14_04875"/>
<feature type="domain" description="Glycine transporter" evidence="8">
    <location>
        <begin position="9"/>
        <end position="83"/>
    </location>
</feature>
<feature type="transmembrane region" description="Helical" evidence="7">
    <location>
        <begin position="38"/>
        <end position="56"/>
    </location>
</feature>
<dbReference type="RefSeq" id="WP_062591678.1">
    <property type="nucleotide sequence ID" value="NZ_LQZQ01000045.1"/>
</dbReference>
<feature type="domain" description="Glycine transporter" evidence="8">
    <location>
        <begin position="95"/>
        <end position="167"/>
    </location>
</feature>
<evidence type="ECO:0000256" key="4">
    <source>
        <dbReference type="ARBA" id="ARBA00022692"/>
    </source>
</evidence>
<evidence type="ECO:0000256" key="7">
    <source>
        <dbReference type="SAM" id="Phobius"/>
    </source>
</evidence>
<reference evidence="9" key="1">
    <citation type="submission" date="2016-01" db="EMBL/GenBank/DDBJ databases">
        <title>Genome sequencing of Roseivirga ehrenbergii KMM 6017.</title>
        <authorList>
            <person name="Selvaratnam C."/>
            <person name="Thevarajoo S."/>
            <person name="Goh K.M."/>
            <person name="Ee R."/>
            <person name="Chan K.-G."/>
            <person name="Chong C.S."/>
        </authorList>
    </citation>
    <scope>NUCLEOTIDE SEQUENCE [LARGE SCALE GENOMIC DNA]</scope>
    <source>
        <strain evidence="9">KMM 6017</strain>
    </source>
</reference>
<gene>
    <name evidence="9" type="ORF">MB14_04875</name>
</gene>
<comment type="subcellular location">
    <subcellularLocation>
        <location evidence="1">Cell membrane</location>
        <topology evidence="1">Multi-pass membrane protein</topology>
    </subcellularLocation>
</comment>
<dbReference type="OrthoDB" id="9791874at2"/>
<keyword evidence="5 7" id="KW-1133">Transmembrane helix</keyword>
<evidence type="ECO:0000259" key="8">
    <source>
        <dbReference type="Pfam" id="PF03458"/>
    </source>
</evidence>
<feature type="transmembrane region" description="Helical" evidence="7">
    <location>
        <begin position="152"/>
        <end position="172"/>
    </location>
</feature>
<evidence type="ECO:0000313" key="9">
    <source>
        <dbReference type="EMBL" id="KYG74547.1"/>
    </source>
</evidence>
<dbReference type="EMBL" id="LQZQ01000045">
    <property type="protein sequence ID" value="KYG74547.1"/>
    <property type="molecule type" value="Genomic_DNA"/>
</dbReference>
<evidence type="ECO:0000256" key="6">
    <source>
        <dbReference type="ARBA" id="ARBA00023136"/>
    </source>
</evidence>
<keyword evidence="10" id="KW-1185">Reference proteome</keyword>
<evidence type="ECO:0000313" key="10">
    <source>
        <dbReference type="Proteomes" id="UP000075583"/>
    </source>
</evidence>
<accession>A0A150X729</accession>
<feature type="transmembrane region" description="Helical" evidence="7">
    <location>
        <begin position="115"/>
        <end position="140"/>
    </location>
</feature>
<feature type="transmembrane region" description="Helical" evidence="7">
    <location>
        <begin position="6"/>
        <end position="26"/>
    </location>
</feature>
<keyword evidence="4 7" id="KW-0812">Transmembrane</keyword>
<evidence type="ECO:0000256" key="3">
    <source>
        <dbReference type="ARBA" id="ARBA00022475"/>
    </source>
</evidence>
<dbReference type="Proteomes" id="UP000075583">
    <property type="component" value="Unassembled WGS sequence"/>
</dbReference>
<feature type="transmembrane region" description="Helical" evidence="7">
    <location>
        <begin position="178"/>
        <end position="197"/>
    </location>
</feature>
<dbReference type="AlphaFoldDB" id="A0A150X729"/>
<dbReference type="PANTHER" id="PTHR30506">
    <property type="entry name" value="INNER MEMBRANE PROTEIN"/>
    <property type="match status" value="1"/>
</dbReference>
<comment type="similarity">
    <text evidence="2">Belongs to the UPF0126 family.</text>
</comment>
<dbReference type="Pfam" id="PF03458">
    <property type="entry name" value="Gly_transporter"/>
    <property type="match status" value="2"/>
</dbReference>
<keyword evidence="6 7" id="KW-0472">Membrane</keyword>
<evidence type="ECO:0000256" key="2">
    <source>
        <dbReference type="ARBA" id="ARBA00008193"/>
    </source>
</evidence>
<organism evidence="9 10">
    <name type="scientific">Roseivirga ehrenbergii (strain DSM 102268 / JCM 13514 / KCTC 12282 / NCIMB 14502 / KMM 6017)</name>
    <dbReference type="NCBI Taxonomy" id="279360"/>
    <lineage>
        <taxon>Bacteria</taxon>
        <taxon>Pseudomonadati</taxon>
        <taxon>Bacteroidota</taxon>
        <taxon>Cytophagia</taxon>
        <taxon>Cytophagales</taxon>
        <taxon>Roseivirgaceae</taxon>
        <taxon>Roseivirga</taxon>
    </lineage>
</organism>
<protein>
    <recommendedName>
        <fullName evidence="8">Glycine transporter domain-containing protein</fullName>
    </recommendedName>
</protein>
<evidence type="ECO:0000256" key="1">
    <source>
        <dbReference type="ARBA" id="ARBA00004651"/>
    </source>
</evidence>
<feature type="transmembrane region" description="Helical" evidence="7">
    <location>
        <begin position="68"/>
        <end position="86"/>
    </location>
</feature>
<proteinExistence type="inferred from homology"/>
<dbReference type="InterPro" id="IPR005115">
    <property type="entry name" value="Gly_transporter"/>
</dbReference>
<dbReference type="PANTHER" id="PTHR30506:SF3">
    <property type="entry name" value="UPF0126 INNER MEMBRANE PROTEIN YADS-RELATED"/>
    <property type="match status" value="1"/>
</dbReference>
<comment type="caution">
    <text evidence="9">The sequence shown here is derived from an EMBL/GenBank/DDBJ whole genome shotgun (WGS) entry which is preliminary data.</text>
</comment>
<sequence length="203" mass="22145">MSTQELVYFIDLGGTLVFAISGWLAASKKQMDPFGASVIAFITAVGGGTLRDLLIGSQPVGWMVDQNYLLMIAGGIGLGFLFKRYLEKLRKTMFLFDSIGIGLFTILGIEKTLSFGLTPVIAVMMGTVSAVFGGVLRDTLANEVPLIFRQEIYATACLTGGILFLVLGQFNVNVDVRIILTVIYIIALRIVSVKYKWSFPTIK</sequence>
<evidence type="ECO:0000256" key="5">
    <source>
        <dbReference type="ARBA" id="ARBA00022989"/>
    </source>
</evidence>
<keyword evidence="3" id="KW-1003">Cell membrane</keyword>
<name>A0A150X729_ROSEK</name>
<dbReference type="GO" id="GO:0005886">
    <property type="term" value="C:plasma membrane"/>
    <property type="evidence" value="ECO:0007669"/>
    <property type="project" value="UniProtKB-SubCell"/>
</dbReference>